<feature type="region of interest" description="Disordered" evidence="1">
    <location>
        <begin position="1"/>
        <end position="20"/>
    </location>
</feature>
<sequence>MGRNSRLGDRSSCRPSDQDLDLGKCRKMLRNLRVTMPKQAVPACAFLPVMPATSAWPGKGSGASVPGGESVPTEAFRTASEAPALRPGTAVRRSPKSQAKDHCRASLGLLPNTWQRCTGRRPHVVRSRSHSGLPT</sequence>
<feature type="compositionally biased region" description="Basic and acidic residues" evidence="1">
    <location>
        <begin position="1"/>
        <end position="12"/>
    </location>
</feature>
<name>A0AAV7QFG2_PLEWA</name>
<gene>
    <name evidence="2" type="ORF">NDU88_004653</name>
</gene>
<feature type="region of interest" description="Disordered" evidence="1">
    <location>
        <begin position="55"/>
        <end position="102"/>
    </location>
</feature>
<evidence type="ECO:0000313" key="2">
    <source>
        <dbReference type="EMBL" id="KAJ1138262.1"/>
    </source>
</evidence>
<proteinExistence type="predicted"/>
<dbReference type="AlphaFoldDB" id="A0AAV7QFG2"/>
<comment type="caution">
    <text evidence="2">The sequence shown here is derived from an EMBL/GenBank/DDBJ whole genome shotgun (WGS) entry which is preliminary data.</text>
</comment>
<dbReference type="Proteomes" id="UP001066276">
    <property type="component" value="Chromosome 6"/>
</dbReference>
<accession>A0AAV7QFG2</accession>
<reference evidence="2" key="1">
    <citation type="journal article" date="2022" name="bioRxiv">
        <title>Sequencing and chromosome-scale assembly of the giantPleurodeles waltlgenome.</title>
        <authorList>
            <person name="Brown T."/>
            <person name="Elewa A."/>
            <person name="Iarovenko S."/>
            <person name="Subramanian E."/>
            <person name="Araus A.J."/>
            <person name="Petzold A."/>
            <person name="Susuki M."/>
            <person name="Suzuki K.-i.T."/>
            <person name="Hayashi T."/>
            <person name="Toyoda A."/>
            <person name="Oliveira C."/>
            <person name="Osipova E."/>
            <person name="Leigh N.D."/>
            <person name="Simon A."/>
            <person name="Yun M.H."/>
        </authorList>
    </citation>
    <scope>NUCLEOTIDE SEQUENCE</scope>
    <source>
        <strain evidence="2">20211129_DDA</strain>
        <tissue evidence="2">Liver</tissue>
    </source>
</reference>
<keyword evidence="3" id="KW-1185">Reference proteome</keyword>
<organism evidence="2 3">
    <name type="scientific">Pleurodeles waltl</name>
    <name type="common">Iberian ribbed newt</name>
    <dbReference type="NCBI Taxonomy" id="8319"/>
    <lineage>
        <taxon>Eukaryota</taxon>
        <taxon>Metazoa</taxon>
        <taxon>Chordata</taxon>
        <taxon>Craniata</taxon>
        <taxon>Vertebrata</taxon>
        <taxon>Euteleostomi</taxon>
        <taxon>Amphibia</taxon>
        <taxon>Batrachia</taxon>
        <taxon>Caudata</taxon>
        <taxon>Salamandroidea</taxon>
        <taxon>Salamandridae</taxon>
        <taxon>Pleurodelinae</taxon>
        <taxon>Pleurodeles</taxon>
    </lineage>
</organism>
<evidence type="ECO:0000256" key="1">
    <source>
        <dbReference type="SAM" id="MobiDB-lite"/>
    </source>
</evidence>
<evidence type="ECO:0000313" key="3">
    <source>
        <dbReference type="Proteomes" id="UP001066276"/>
    </source>
</evidence>
<protein>
    <submittedName>
        <fullName evidence="2">Uncharacterized protein</fullName>
    </submittedName>
</protein>
<dbReference type="EMBL" id="JANPWB010000010">
    <property type="protein sequence ID" value="KAJ1138262.1"/>
    <property type="molecule type" value="Genomic_DNA"/>
</dbReference>